<dbReference type="PROSITE" id="PS50943">
    <property type="entry name" value="HTH_CROC1"/>
    <property type="match status" value="1"/>
</dbReference>
<dbReference type="CDD" id="cd00093">
    <property type="entry name" value="HTH_XRE"/>
    <property type="match status" value="1"/>
</dbReference>
<name>A0A221P704_9ACTN</name>
<proteinExistence type="predicted"/>
<organism evidence="3 4">
    <name type="scientific">Streptomyces pluripotens</name>
    <dbReference type="NCBI Taxonomy" id="1355015"/>
    <lineage>
        <taxon>Bacteria</taxon>
        <taxon>Bacillati</taxon>
        <taxon>Actinomycetota</taxon>
        <taxon>Actinomycetes</taxon>
        <taxon>Kitasatosporales</taxon>
        <taxon>Streptomycetaceae</taxon>
        <taxon>Streptomyces</taxon>
    </lineage>
</organism>
<dbReference type="InterPro" id="IPR041664">
    <property type="entry name" value="AAA_16"/>
</dbReference>
<dbReference type="PANTHER" id="PTHR47691">
    <property type="entry name" value="REGULATOR-RELATED"/>
    <property type="match status" value="1"/>
</dbReference>
<reference evidence="3 4" key="1">
    <citation type="submission" date="2017-07" db="EMBL/GenBank/DDBJ databases">
        <title>Genome sequence of Streptomyces pluripotens MUSC 137T.</title>
        <authorList>
            <person name="Ser H.-L."/>
            <person name="Lee L.-H."/>
        </authorList>
    </citation>
    <scope>NUCLEOTIDE SEQUENCE [LARGE SCALE GENOMIC DNA]</scope>
    <source>
        <strain evidence="3 4">MUSC 137</strain>
    </source>
</reference>
<dbReference type="InterPro" id="IPR010982">
    <property type="entry name" value="Lambda_DNA-bd_dom_sf"/>
</dbReference>
<protein>
    <recommendedName>
        <fullName evidence="2">HTH cro/C1-type domain-containing protein</fullName>
    </recommendedName>
</protein>
<feature type="domain" description="HTH cro/C1-type" evidence="2">
    <location>
        <begin position="64"/>
        <end position="119"/>
    </location>
</feature>
<dbReference type="Gene3D" id="1.10.260.40">
    <property type="entry name" value="lambda repressor-like DNA-binding domains"/>
    <property type="match status" value="1"/>
</dbReference>
<evidence type="ECO:0000256" key="1">
    <source>
        <dbReference type="SAM" id="MobiDB-lite"/>
    </source>
</evidence>
<accession>A0A221P704</accession>
<dbReference type="SUPFAM" id="SSF47413">
    <property type="entry name" value="lambda repressor-like DNA-binding domains"/>
    <property type="match status" value="1"/>
</dbReference>
<dbReference type="EMBL" id="CP022433">
    <property type="protein sequence ID" value="ASN28049.1"/>
    <property type="molecule type" value="Genomic_DNA"/>
</dbReference>
<dbReference type="Pfam" id="PF13560">
    <property type="entry name" value="HTH_31"/>
    <property type="match status" value="1"/>
</dbReference>
<dbReference type="SUPFAM" id="SSF52540">
    <property type="entry name" value="P-loop containing nucleoside triphosphate hydrolases"/>
    <property type="match status" value="1"/>
</dbReference>
<dbReference type="SMART" id="SM00530">
    <property type="entry name" value="HTH_XRE"/>
    <property type="match status" value="1"/>
</dbReference>
<gene>
    <name evidence="3" type="ORF">LK07_33125</name>
</gene>
<dbReference type="Proteomes" id="UP000031501">
    <property type="component" value="Chromosome"/>
</dbReference>
<keyword evidence="4" id="KW-1185">Reference proteome</keyword>
<sequence>METPSVSGIGRITTRSSGRETPMTLRLEPAVAADESTQLDTPVGLRQGWADDGGSGATSFGRRLRDLRLRNGLSQQQLARCSSLSVRAIRDLENGRVRHPRADSLRLLADALGLSAPQMTRLVNDHSLGFPPGSTEPAVSGPFIGREQEVAALTAMLGAENHRLVTIIGIEGVGKTRLAREVAHALETTGRTTVHWLSLDDDQLRNRGGAPVVAAARPTWSREGVNFWRHSRRRLADTIGDSDSLLVLDGAWPGDESADLAADLAAACPGLRILVTTREPGEMPLDTFFPLAPLPVPPSDAETADLDEVASVALLLAQTKRVQPAFRPDDGMLADVVRICRALDGLPAALESAAHWTLVYSLRQLAHQLTTDPLTVARRPHGGHRRPDAYASVHRTVAALSGRQRDLVATMSRRSSRESGGYWSVPEVAATMGLTAAECADDIYHLVILGLLRRIDHHDVAMFRVLNIVSLAGQSAISGQQAITGQNAAA</sequence>
<dbReference type="STRING" id="1355015.LK06_031930"/>
<feature type="region of interest" description="Disordered" evidence="1">
    <location>
        <begin position="1"/>
        <end position="57"/>
    </location>
</feature>
<evidence type="ECO:0000259" key="2">
    <source>
        <dbReference type="PROSITE" id="PS50943"/>
    </source>
</evidence>
<dbReference type="InterPro" id="IPR001387">
    <property type="entry name" value="Cro/C1-type_HTH"/>
</dbReference>
<dbReference type="Pfam" id="PF13191">
    <property type="entry name" value="AAA_16"/>
    <property type="match status" value="1"/>
</dbReference>
<dbReference type="AlphaFoldDB" id="A0A221P704"/>
<dbReference type="PANTHER" id="PTHR47691:SF3">
    <property type="entry name" value="HTH-TYPE TRANSCRIPTIONAL REGULATOR RV0890C-RELATED"/>
    <property type="match status" value="1"/>
</dbReference>
<dbReference type="GO" id="GO:0003677">
    <property type="term" value="F:DNA binding"/>
    <property type="evidence" value="ECO:0007669"/>
    <property type="project" value="InterPro"/>
</dbReference>
<dbReference type="InterPro" id="IPR027417">
    <property type="entry name" value="P-loop_NTPase"/>
</dbReference>
<evidence type="ECO:0000313" key="3">
    <source>
        <dbReference type="EMBL" id="ASN28049.1"/>
    </source>
</evidence>
<evidence type="ECO:0000313" key="4">
    <source>
        <dbReference type="Proteomes" id="UP000031501"/>
    </source>
</evidence>
<dbReference type="KEGG" id="splu:LK06_031930"/>
<dbReference type="OrthoDB" id="3427187at2"/>
<dbReference type="Gene3D" id="3.40.50.300">
    <property type="entry name" value="P-loop containing nucleotide triphosphate hydrolases"/>
    <property type="match status" value="1"/>
</dbReference>